<feature type="transmembrane region" description="Helical" evidence="2">
    <location>
        <begin position="236"/>
        <end position="254"/>
    </location>
</feature>
<reference evidence="4" key="1">
    <citation type="submission" date="2023-03" db="EMBL/GenBank/DDBJ databases">
        <title>Massive genome expansion in bonnet fungi (Mycena s.s.) driven by repeated elements and novel gene families across ecological guilds.</title>
        <authorList>
            <consortium name="Lawrence Berkeley National Laboratory"/>
            <person name="Harder C.B."/>
            <person name="Miyauchi S."/>
            <person name="Viragh M."/>
            <person name="Kuo A."/>
            <person name="Thoen E."/>
            <person name="Andreopoulos B."/>
            <person name="Lu D."/>
            <person name="Skrede I."/>
            <person name="Drula E."/>
            <person name="Henrissat B."/>
            <person name="Morin E."/>
            <person name="Kohler A."/>
            <person name="Barry K."/>
            <person name="LaButti K."/>
            <person name="Morin E."/>
            <person name="Salamov A."/>
            <person name="Lipzen A."/>
            <person name="Mereny Z."/>
            <person name="Hegedus B."/>
            <person name="Baldrian P."/>
            <person name="Stursova M."/>
            <person name="Weitz H."/>
            <person name="Taylor A."/>
            <person name="Grigoriev I.V."/>
            <person name="Nagy L.G."/>
            <person name="Martin F."/>
            <person name="Kauserud H."/>
        </authorList>
    </citation>
    <scope>NUCLEOTIDE SEQUENCE</scope>
    <source>
        <strain evidence="4">CBHHK173m</strain>
    </source>
</reference>
<proteinExistence type="predicted"/>
<dbReference type="PANTHER" id="PTHR40465">
    <property type="entry name" value="CHROMOSOME 1, WHOLE GENOME SHOTGUN SEQUENCE"/>
    <property type="match status" value="1"/>
</dbReference>
<feature type="transmembrane region" description="Helical" evidence="2">
    <location>
        <begin position="163"/>
        <end position="186"/>
    </location>
</feature>
<evidence type="ECO:0000256" key="1">
    <source>
        <dbReference type="SAM" id="MobiDB-lite"/>
    </source>
</evidence>
<sequence>MSDAITAEQRHQINFLIGPWLIGTCLELLLQGILCSQFSNYYSYYSDDHTGIRVAVGVLALITVLKSIQSFALIWIQNIVFFGDLQGAILLNYTTWWQSGNPLMVAVIGFYVQCYFCWRLWVISRNWFVVIPVAAIFIFALLSIVVATYFITIADGPQIGKWFASHLSSVFAGDMILCLTTAYFLLKSRRSVLPQTMGLINALLKLAFLTALPAALCAMFNLIFSQVFHDEALVSTAFNMMLPKLWAISMMWTLNARRTIRALHTSRTGMTGGTSNEVSGGRSRVQRRIVRVHVLPFEIMFIHVFGQGDVELGAIQVLTQTETTQHIDVRCPSPASPSERMLTGLMIQVRDMFDPTQGSDVKHTSGSHGQKSDDESVKYSK</sequence>
<evidence type="ECO:0000313" key="5">
    <source>
        <dbReference type="Proteomes" id="UP001222325"/>
    </source>
</evidence>
<dbReference type="EMBL" id="JARJCN010000006">
    <property type="protein sequence ID" value="KAJ7099998.1"/>
    <property type="molecule type" value="Genomic_DNA"/>
</dbReference>
<feature type="compositionally biased region" description="Polar residues" evidence="1">
    <location>
        <begin position="356"/>
        <end position="369"/>
    </location>
</feature>
<feature type="transmembrane region" description="Helical" evidence="2">
    <location>
        <begin position="20"/>
        <end position="42"/>
    </location>
</feature>
<feature type="transmembrane region" description="Helical" evidence="2">
    <location>
        <begin position="198"/>
        <end position="224"/>
    </location>
</feature>
<dbReference type="InterPro" id="IPR045339">
    <property type="entry name" value="DUF6534"/>
</dbReference>
<keyword evidence="2" id="KW-0472">Membrane</keyword>
<feature type="transmembrane region" description="Helical" evidence="2">
    <location>
        <begin position="127"/>
        <end position="151"/>
    </location>
</feature>
<evidence type="ECO:0000313" key="4">
    <source>
        <dbReference type="EMBL" id="KAJ7099998.1"/>
    </source>
</evidence>
<feature type="transmembrane region" description="Helical" evidence="2">
    <location>
        <begin position="54"/>
        <end position="76"/>
    </location>
</feature>
<keyword evidence="2" id="KW-0812">Transmembrane</keyword>
<feature type="region of interest" description="Disordered" evidence="1">
    <location>
        <begin position="355"/>
        <end position="381"/>
    </location>
</feature>
<protein>
    <recommendedName>
        <fullName evidence="3">DUF6534 domain-containing protein</fullName>
    </recommendedName>
</protein>
<feature type="compositionally biased region" description="Basic and acidic residues" evidence="1">
    <location>
        <begin position="370"/>
        <end position="381"/>
    </location>
</feature>
<keyword evidence="2" id="KW-1133">Transmembrane helix</keyword>
<comment type="caution">
    <text evidence="4">The sequence shown here is derived from an EMBL/GenBank/DDBJ whole genome shotgun (WGS) entry which is preliminary data.</text>
</comment>
<dbReference type="Pfam" id="PF20152">
    <property type="entry name" value="DUF6534"/>
    <property type="match status" value="1"/>
</dbReference>
<dbReference type="AlphaFoldDB" id="A0AAD6UDM7"/>
<dbReference type="Proteomes" id="UP001222325">
    <property type="component" value="Unassembled WGS sequence"/>
</dbReference>
<accession>A0AAD6UDM7</accession>
<name>A0AAD6UDM7_9AGAR</name>
<keyword evidence="5" id="KW-1185">Reference proteome</keyword>
<feature type="transmembrane region" description="Helical" evidence="2">
    <location>
        <begin position="96"/>
        <end position="118"/>
    </location>
</feature>
<gene>
    <name evidence="4" type="ORF">B0H15DRAFT_770813</name>
</gene>
<feature type="domain" description="DUF6534" evidence="3">
    <location>
        <begin position="172"/>
        <end position="258"/>
    </location>
</feature>
<dbReference type="PANTHER" id="PTHR40465:SF1">
    <property type="entry name" value="DUF6534 DOMAIN-CONTAINING PROTEIN"/>
    <property type="match status" value="1"/>
</dbReference>
<evidence type="ECO:0000256" key="2">
    <source>
        <dbReference type="SAM" id="Phobius"/>
    </source>
</evidence>
<organism evidence="4 5">
    <name type="scientific">Mycena belliarum</name>
    <dbReference type="NCBI Taxonomy" id="1033014"/>
    <lineage>
        <taxon>Eukaryota</taxon>
        <taxon>Fungi</taxon>
        <taxon>Dikarya</taxon>
        <taxon>Basidiomycota</taxon>
        <taxon>Agaricomycotina</taxon>
        <taxon>Agaricomycetes</taxon>
        <taxon>Agaricomycetidae</taxon>
        <taxon>Agaricales</taxon>
        <taxon>Marasmiineae</taxon>
        <taxon>Mycenaceae</taxon>
        <taxon>Mycena</taxon>
    </lineage>
</organism>
<evidence type="ECO:0000259" key="3">
    <source>
        <dbReference type="Pfam" id="PF20152"/>
    </source>
</evidence>